<comment type="caution">
    <text evidence="1">The sequence shown here is derived from an EMBL/GenBank/DDBJ whole genome shotgun (WGS) entry which is preliminary data.</text>
</comment>
<dbReference type="RefSeq" id="WP_235057810.1">
    <property type="nucleotide sequence ID" value="NZ_JAKFHA010000042.1"/>
</dbReference>
<dbReference type="AlphaFoldDB" id="A0AA41U8M1"/>
<name>A0AA41U8M1_9ACTN</name>
<dbReference type="Proteomes" id="UP001165378">
    <property type="component" value="Unassembled WGS sequence"/>
</dbReference>
<reference evidence="1" key="1">
    <citation type="submission" date="2022-01" db="EMBL/GenBank/DDBJ databases">
        <title>Genome-Based Taxonomic Classification of the Phylum Actinobacteria.</title>
        <authorList>
            <person name="Gao Y."/>
        </authorList>
    </citation>
    <scope>NUCLEOTIDE SEQUENCE</scope>
    <source>
        <strain evidence="1">KLBMP 8922</strain>
    </source>
</reference>
<protein>
    <recommendedName>
        <fullName evidence="3">J domain-containing protein</fullName>
    </recommendedName>
</protein>
<sequence length="94" mass="10720">MKSDPDDLERRELLREYREFIKTRHPDRGGDPAEFVAGLVRYRALLAPGAAGPVPGQGAPAAAETTVYRRGSLPAQMWRAIMERHRRRQNPRVR</sequence>
<proteinExistence type="predicted"/>
<evidence type="ECO:0008006" key="3">
    <source>
        <dbReference type="Google" id="ProtNLM"/>
    </source>
</evidence>
<dbReference type="SUPFAM" id="SSF46565">
    <property type="entry name" value="Chaperone J-domain"/>
    <property type="match status" value="1"/>
</dbReference>
<gene>
    <name evidence="1" type="ORF">LZ495_38305</name>
</gene>
<organism evidence="1 2">
    <name type="scientific">Yinghuangia soli</name>
    <dbReference type="NCBI Taxonomy" id="2908204"/>
    <lineage>
        <taxon>Bacteria</taxon>
        <taxon>Bacillati</taxon>
        <taxon>Actinomycetota</taxon>
        <taxon>Actinomycetes</taxon>
        <taxon>Kitasatosporales</taxon>
        <taxon>Streptomycetaceae</taxon>
        <taxon>Yinghuangia</taxon>
    </lineage>
</organism>
<evidence type="ECO:0000313" key="2">
    <source>
        <dbReference type="Proteomes" id="UP001165378"/>
    </source>
</evidence>
<evidence type="ECO:0000313" key="1">
    <source>
        <dbReference type="EMBL" id="MCF2533039.1"/>
    </source>
</evidence>
<dbReference type="InterPro" id="IPR036869">
    <property type="entry name" value="J_dom_sf"/>
</dbReference>
<keyword evidence="2" id="KW-1185">Reference proteome</keyword>
<dbReference type="EMBL" id="JAKFHA010000042">
    <property type="protein sequence ID" value="MCF2533039.1"/>
    <property type="molecule type" value="Genomic_DNA"/>
</dbReference>
<accession>A0AA41U8M1</accession>